<keyword evidence="2" id="KW-1185">Reference proteome</keyword>
<sequence>MTKPPQPVPTDRTGALLAACQYELGSCFRPATAGALRCRWLLLTYRFGLLRNLGLHLRVIFFRQRELRL</sequence>
<accession>A0ABU4LDC7</accession>
<protein>
    <submittedName>
        <fullName evidence="1">Uncharacterized protein</fullName>
    </submittedName>
</protein>
<proteinExistence type="predicted"/>
<dbReference type="EMBL" id="JARAVY010000016">
    <property type="protein sequence ID" value="MDX2913777.1"/>
    <property type="molecule type" value="Genomic_DNA"/>
</dbReference>
<evidence type="ECO:0000313" key="2">
    <source>
        <dbReference type="Proteomes" id="UP001271723"/>
    </source>
</evidence>
<gene>
    <name evidence="1" type="ORF">PV517_34560</name>
</gene>
<comment type="caution">
    <text evidence="1">The sequence shown here is derived from an EMBL/GenBank/DDBJ whole genome shotgun (WGS) entry which is preliminary data.</text>
</comment>
<name>A0ABU4LDC7_9ACTN</name>
<reference evidence="1 2" key="1">
    <citation type="journal article" date="2023" name="Microb. Genom.">
        <title>Mesoterricola silvestris gen. nov., sp. nov., Mesoterricola sediminis sp. nov., Geothrix oryzae sp. nov., Geothrix edaphica sp. nov., Geothrix rubra sp. nov., and Geothrix limicola sp. nov., six novel members of Acidobacteriota isolated from soils.</title>
        <authorList>
            <person name="Weisberg A.J."/>
            <person name="Pearce E."/>
            <person name="Kramer C.G."/>
            <person name="Chang J.H."/>
            <person name="Clarke C.R."/>
        </authorList>
    </citation>
    <scope>NUCLEOTIDE SEQUENCE [LARGE SCALE GENOMIC DNA]</scope>
    <source>
        <strain evidence="1 2">NRRL_B-2795</strain>
    </source>
</reference>
<evidence type="ECO:0000313" key="1">
    <source>
        <dbReference type="EMBL" id="MDX2913777.1"/>
    </source>
</evidence>
<dbReference type="Proteomes" id="UP001271723">
    <property type="component" value="Unassembled WGS sequence"/>
</dbReference>
<organism evidence="1 2">
    <name type="scientific">Streptomyces griseiscabiei</name>
    <dbReference type="NCBI Taxonomy" id="2993540"/>
    <lineage>
        <taxon>Bacteria</taxon>
        <taxon>Bacillati</taxon>
        <taxon>Actinomycetota</taxon>
        <taxon>Actinomycetes</taxon>
        <taxon>Kitasatosporales</taxon>
        <taxon>Streptomycetaceae</taxon>
        <taxon>Streptomyces</taxon>
    </lineage>
</organism>
<dbReference type="RefSeq" id="WP_086759421.1">
    <property type="nucleotide sequence ID" value="NZ_JAGJBZ010000003.1"/>
</dbReference>